<sequence>MNYLNYKIIYIFISLNLIKFCISETFLSYFKNIENVDIEEESAQCISVYNLFKDCILRRNQNSIIDFNDICETFNNGTCQTIQKSMDKTLSKCSKPIQNKLIDIINEDYSILSFYCYVDSDNEYCPISKLFQKYATLNEEITVEHFNNTNFLNDLCKTKSCYNYIQNSYKAMQLLNDIGIIKNIDILETESDISLYLKSEDCQNYLIYNIGYQQFQASFIEYIPENDYLNIINTVEKSTKILACKTTIKGLINCLIDYRDSDSLPDYNKYCDTFNSQNCREILNDAQSKIKECEKDNQTILSNAITSANDISNLFCYRSKNGEFCPISKIFQKSKTVKKDISSSEFYNLNLLQSYCLDNSCSQYIDESYIGIYDLYNIGLIHEDSVMSSLKYIRDYINSPDCNRIRSNYGKNESQEKSYSVKQYIFSLYLIFITIIVSYNFLH</sequence>
<comment type="caution">
    <text evidence="3">The sequence shown here is derived from an EMBL/GenBank/DDBJ whole genome shotgun (WGS) entry which is preliminary data.</text>
</comment>
<keyword evidence="1" id="KW-0175">Coiled coil</keyword>
<evidence type="ECO:0008006" key="5">
    <source>
        <dbReference type="Google" id="ProtNLM"/>
    </source>
</evidence>
<gene>
    <name evidence="3" type="ORF">BCR36DRAFT_340986</name>
</gene>
<dbReference type="Proteomes" id="UP000193719">
    <property type="component" value="Unassembled WGS sequence"/>
</dbReference>
<evidence type="ECO:0000256" key="2">
    <source>
        <dbReference type="SAM" id="Phobius"/>
    </source>
</evidence>
<feature type="transmembrane region" description="Helical" evidence="2">
    <location>
        <begin position="424"/>
        <end position="442"/>
    </location>
</feature>
<dbReference type="OrthoDB" id="10354085at2759"/>
<reference evidence="3 4" key="2">
    <citation type="submission" date="2016-08" db="EMBL/GenBank/DDBJ databases">
        <title>Pervasive Adenine N6-methylation of Active Genes in Fungi.</title>
        <authorList>
            <consortium name="DOE Joint Genome Institute"/>
            <person name="Mondo S.J."/>
            <person name="Dannebaum R.O."/>
            <person name="Kuo R.C."/>
            <person name="Labutti K."/>
            <person name="Haridas S."/>
            <person name="Kuo A."/>
            <person name="Salamov A."/>
            <person name="Ahrendt S.R."/>
            <person name="Lipzen A."/>
            <person name="Sullivan W."/>
            <person name="Andreopoulos W.B."/>
            <person name="Clum A."/>
            <person name="Lindquist E."/>
            <person name="Daum C."/>
            <person name="Ramamoorthy G.K."/>
            <person name="Gryganskyi A."/>
            <person name="Culley D."/>
            <person name="Magnuson J.K."/>
            <person name="James T.Y."/>
            <person name="O'Malley M.A."/>
            <person name="Stajich J.E."/>
            <person name="Spatafora J.W."/>
            <person name="Visel A."/>
            <person name="Grigoriev I.V."/>
        </authorList>
    </citation>
    <scope>NUCLEOTIDE SEQUENCE [LARGE SCALE GENOMIC DNA]</scope>
    <source>
        <strain evidence="4">finn</strain>
    </source>
</reference>
<keyword evidence="2" id="KW-0812">Transmembrane</keyword>
<evidence type="ECO:0000313" key="3">
    <source>
        <dbReference type="EMBL" id="ORX60939.1"/>
    </source>
</evidence>
<keyword evidence="4" id="KW-1185">Reference proteome</keyword>
<dbReference type="AlphaFoldDB" id="A0A1Y1VNF9"/>
<protein>
    <recommendedName>
        <fullName evidence="5">Transmembrane protein</fullName>
    </recommendedName>
</protein>
<name>A0A1Y1VNF9_9FUNG</name>
<dbReference type="EMBL" id="MCFH01000001">
    <property type="protein sequence ID" value="ORX60939.1"/>
    <property type="molecule type" value="Genomic_DNA"/>
</dbReference>
<accession>A0A1Y1VNF9</accession>
<keyword evidence="2" id="KW-0472">Membrane</keyword>
<evidence type="ECO:0000313" key="4">
    <source>
        <dbReference type="Proteomes" id="UP000193719"/>
    </source>
</evidence>
<organism evidence="3 4">
    <name type="scientific">Piromyces finnis</name>
    <dbReference type="NCBI Taxonomy" id="1754191"/>
    <lineage>
        <taxon>Eukaryota</taxon>
        <taxon>Fungi</taxon>
        <taxon>Fungi incertae sedis</taxon>
        <taxon>Chytridiomycota</taxon>
        <taxon>Chytridiomycota incertae sedis</taxon>
        <taxon>Neocallimastigomycetes</taxon>
        <taxon>Neocallimastigales</taxon>
        <taxon>Neocallimastigaceae</taxon>
        <taxon>Piromyces</taxon>
    </lineage>
</organism>
<keyword evidence="2" id="KW-1133">Transmembrane helix</keyword>
<proteinExistence type="predicted"/>
<feature type="coiled-coil region" evidence="1">
    <location>
        <begin position="276"/>
        <end position="303"/>
    </location>
</feature>
<reference evidence="3 4" key="1">
    <citation type="submission" date="2016-08" db="EMBL/GenBank/DDBJ databases">
        <title>Genomes of anaerobic fungi encode conserved fungal cellulosomes for biomass hydrolysis.</title>
        <authorList>
            <consortium name="DOE Joint Genome Institute"/>
            <person name="Haitjema C.H."/>
            <person name="Gilmore S.P."/>
            <person name="Henske J.K."/>
            <person name="Solomon K.V."/>
            <person name="De Groot R."/>
            <person name="Kuo A."/>
            <person name="Mondo S.J."/>
            <person name="Salamov A.A."/>
            <person name="Labutti K."/>
            <person name="Zhao Z."/>
            <person name="Chiniquy J."/>
            <person name="Barry K."/>
            <person name="Brewer H.M."/>
            <person name="Purvine S.O."/>
            <person name="Wright A.T."/>
            <person name="Boxma B."/>
            <person name="Van Alen T."/>
            <person name="Hackstein J.H."/>
            <person name="Baker S.E."/>
            <person name="Grigoriev I.V."/>
            <person name="O'Malley M.A."/>
        </authorList>
    </citation>
    <scope>NUCLEOTIDE SEQUENCE [LARGE SCALE GENOMIC DNA]</scope>
    <source>
        <strain evidence="4">finn</strain>
    </source>
</reference>
<evidence type="ECO:0000256" key="1">
    <source>
        <dbReference type="SAM" id="Coils"/>
    </source>
</evidence>